<evidence type="ECO:0000313" key="1">
    <source>
        <dbReference type="EMBL" id="GIE43350.1"/>
    </source>
</evidence>
<name>A0A7W7MJ81_9ACTN</name>
<dbReference type="RefSeq" id="WP_188123757.1">
    <property type="nucleotide sequence ID" value="NZ_BOMP01000105.1"/>
</dbReference>
<keyword evidence="4" id="KW-1185">Reference proteome</keyword>
<reference evidence="2 3" key="1">
    <citation type="submission" date="2020-08" db="EMBL/GenBank/DDBJ databases">
        <title>Sequencing the genomes of 1000 actinobacteria strains.</title>
        <authorList>
            <person name="Klenk H.-P."/>
        </authorList>
    </citation>
    <scope>NUCLEOTIDE SEQUENCE [LARGE SCALE GENOMIC DNA]</scope>
    <source>
        <strain evidence="2 3">DSM 43150</strain>
    </source>
</reference>
<evidence type="ECO:0008006" key="5">
    <source>
        <dbReference type="Google" id="ProtNLM"/>
    </source>
</evidence>
<dbReference type="Proteomes" id="UP000590511">
    <property type="component" value="Unassembled WGS sequence"/>
</dbReference>
<sequence>MATTEDHPWVPEACTLPAVEQPLRLAEFDDLFTTALQRQHRLTATALRWELDPSAEATARDLTERERGCCSFFTFTFRPGEGVLSVDVEVPTAYTEVLDALWQRAAGSRS</sequence>
<dbReference type="EMBL" id="BOMP01000105">
    <property type="protein sequence ID" value="GIE43350.1"/>
    <property type="molecule type" value="Genomic_DNA"/>
</dbReference>
<evidence type="ECO:0000313" key="4">
    <source>
        <dbReference type="Proteomes" id="UP000631312"/>
    </source>
</evidence>
<dbReference type="AlphaFoldDB" id="A0A7W7MJ81"/>
<protein>
    <recommendedName>
        <fullName evidence="5">Arsenate reductase</fullName>
    </recommendedName>
</protein>
<evidence type="ECO:0000313" key="3">
    <source>
        <dbReference type="Proteomes" id="UP000590511"/>
    </source>
</evidence>
<gene>
    <name evidence="1" type="ORF">Alo02nite_62480</name>
    <name evidence="2" type="ORF">BJ964_005931</name>
</gene>
<dbReference type="Proteomes" id="UP000631312">
    <property type="component" value="Unassembled WGS sequence"/>
</dbReference>
<organism evidence="2 3">
    <name type="scientific">Actinoplanes lobatus</name>
    <dbReference type="NCBI Taxonomy" id="113568"/>
    <lineage>
        <taxon>Bacteria</taxon>
        <taxon>Bacillati</taxon>
        <taxon>Actinomycetota</taxon>
        <taxon>Actinomycetes</taxon>
        <taxon>Micromonosporales</taxon>
        <taxon>Micromonosporaceae</taxon>
        <taxon>Actinoplanes</taxon>
    </lineage>
</organism>
<dbReference type="EMBL" id="JACHNC010000001">
    <property type="protein sequence ID" value="MBB4751770.1"/>
    <property type="molecule type" value="Genomic_DNA"/>
</dbReference>
<accession>A0A7W7MJ81</accession>
<reference evidence="1 4" key="2">
    <citation type="submission" date="2021-01" db="EMBL/GenBank/DDBJ databases">
        <title>Whole genome shotgun sequence of Actinoplanes lobatus NBRC 12513.</title>
        <authorList>
            <person name="Komaki H."/>
            <person name="Tamura T."/>
        </authorList>
    </citation>
    <scope>NUCLEOTIDE SEQUENCE [LARGE SCALE GENOMIC DNA]</scope>
    <source>
        <strain evidence="1 4">NBRC 12513</strain>
    </source>
</reference>
<evidence type="ECO:0000313" key="2">
    <source>
        <dbReference type="EMBL" id="MBB4751770.1"/>
    </source>
</evidence>
<comment type="caution">
    <text evidence="2">The sequence shown here is derived from an EMBL/GenBank/DDBJ whole genome shotgun (WGS) entry which is preliminary data.</text>
</comment>
<proteinExistence type="predicted"/>